<organism evidence="1 2">
    <name type="scientific">Patulibacter brassicae</name>
    <dbReference type="NCBI Taxonomy" id="1705717"/>
    <lineage>
        <taxon>Bacteria</taxon>
        <taxon>Bacillati</taxon>
        <taxon>Actinomycetota</taxon>
        <taxon>Thermoleophilia</taxon>
        <taxon>Solirubrobacterales</taxon>
        <taxon>Patulibacteraceae</taxon>
        <taxon>Patulibacter</taxon>
    </lineage>
</organism>
<keyword evidence="2" id="KW-1185">Reference proteome</keyword>
<reference evidence="1 2" key="1">
    <citation type="submission" date="2023-11" db="EMBL/GenBank/DDBJ databases">
        <authorList>
            <person name="Xu M."/>
            <person name="Jiang T."/>
        </authorList>
    </citation>
    <scope>NUCLEOTIDE SEQUENCE [LARGE SCALE GENOMIC DNA]</scope>
    <source>
        <strain evidence="1 2">SD</strain>
    </source>
</reference>
<dbReference type="Proteomes" id="UP001277761">
    <property type="component" value="Unassembled WGS sequence"/>
</dbReference>
<evidence type="ECO:0000313" key="2">
    <source>
        <dbReference type="Proteomes" id="UP001277761"/>
    </source>
</evidence>
<dbReference type="NCBIfam" id="TIGR01537">
    <property type="entry name" value="portal_HK97"/>
    <property type="match status" value="1"/>
</dbReference>
<dbReference type="RefSeq" id="WP_319953252.1">
    <property type="nucleotide sequence ID" value="NZ_JAXAVX010000002.1"/>
</dbReference>
<gene>
    <name evidence="1" type="ORF">SK069_05805</name>
</gene>
<comment type="caution">
    <text evidence="1">The sequence shown here is derived from an EMBL/GenBank/DDBJ whole genome shotgun (WGS) entry which is preliminary data.</text>
</comment>
<dbReference type="Pfam" id="PF04860">
    <property type="entry name" value="Phage_portal"/>
    <property type="match status" value="1"/>
</dbReference>
<dbReference type="EMBL" id="JAXAVX010000002">
    <property type="protein sequence ID" value="MDX8151099.1"/>
    <property type="molecule type" value="Genomic_DNA"/>
</dbReference>
<evidence type="ECO:0000313" key="1">
    <source>
        <dbReference type="EMBL" id="MDX8151099.1"/>
    </source>
</evidence>
<dbReference type="InterPro" id="IPR006944">
    <property type="entry name" value="Phage/GTA_portal"/>
</dbReference>
<proteinExistence type="predicted"/>
<accession>A0ABU4VIY3</accession>
<protein>
    <submittedName>
        <fullName evidence="1">Phage portal protein</fullName>
    </submittedName>
</protein>
<name>A0ABU4VIY3_9ACTN</name>
<sequence length="463" mass="50177">MAVFASGGGYVWPDGSVQSLSPPSQPLGALVNGSVQLIGDRPLSFSRLYRTQPWVAAAVHLLQRQAARLPLHTFLPSGGDAAYNRKRTRDHPLAMLLAAPALRRAPIDFKSELMLGLAVQGNHLERIVRIAGEPVGLERIDWRTVKPLLSTDGMTVVAWEITPFGGGPAEILVPEDVIHFRWPSPDGPLGVSPLQQLGVTIRSEDAAQRYAASSLRHGGMRGVAIRIAPDFAKDTEIRETVRQEVFDHSGPDRAHRPFVLGGIESVDTLPVQTAVEAELINQRKVNREEIAAVYGVPPVLIGDLTHATYSNVAEMHGMLYVTVIGPWLSLIAEQLHAQLVRPEMRWSIDGVWAEWSLDEVLKGDTKARMEAYLIGLRAGALTINDIRRKENLPPFDDRRADEPLIQTNNVAPLSTIGNETEGQQSSQAKALEAIASGAAGVPAAKAINALAKALAEHPELATA</sequence>
<dbReference type="InterPro" id="IPR006427">
    <property type="entry name" value="Portal_HK97"/>
</dbReference>